<dbReference type="PROSITE" id="PS50850">
    <property type="entry name" value="MFS"/>
    <property type="match status" value="1"/>
</dbReference>
<evidence type="ECO:0000313" key="10">
    <source>
        <dbReference type="Proteomes" id="UP001501371"/>
    </source>
</evidence>
<dbReference type="Pfam" id="PF07690">
    <property type="entry name" value="MFS_1"/>
    <property type="match status" value="1"/>
</dbReference>
<evidence type="ECO:0000259" key="8">
    <source>
        <dbReference type="PROSITE" id="PS50850"/>
    </source>
</evidence>
<feature type="transmembrane region" description="Helical" evidence="7">
    <location>
        <begin position="209"/>
        <end position="229"/>
    </location>
</feature>
<evidence type="ECO:0000256" key="4">
    <source>
        <dbReference type="ARBA" id="ARBA00023136"/>
    </source>
</evidence>
<dbReference type="PANTHER" id="PTHR42718">
    <property type="entry name" value="MAJOR FACILITATOR SUPERFAMILY MULTIDRUG TRANSPORTER MFSC"/>
    <property type="match status" value="1"/>
</dbReference>
<dbReference type="Proteomes" id="UP001501371">
    <property type="component" value="Unassembled WGS sequence"/>
</dbReference>
<dbReference type="Gene3D" id="1.20.1720.10">
    <property type="entry name" value="Multidrug resistance protein D"/>
    <property type="match status" value="1"/>
</dbReference>
<feature type="transmembrane region" description="Helical" evidence="7">
    <location>
        <begin position="116"/>
        <end position="139"/>
    </location>
</feature>
<dbReference type="PANTHER" id="PTHR42718:SF49">
    <property type="entry name" value="EXPORT PROTEIN"/>
    <property type="match status" value="1"/>
</dbReference>
<gene>
    <name evidence="9" type="ORF">GCM10009654_14320</name>
</gene>
<evidence type="ECO:0000256" key="6">
    <source>
        <dbReference type="SAM" id="MobiDB-lite"/>
    </source>
</evidence>
<evidence type="ECO:0000256" key="7">
    <source>
        <dbReference type="SAM" id="Phobius"/>
    </source>
</evidence>
<feature type="transmembrane region" description="Helical" evidence="7">
    <location>
        <begin position="60"/>
        <end position="80"/>
    </location>
</feature>
<feature type="transmembrane region" description="Helical" evidence="7">
    <location>
        <begin position="21"/>
        <end position="48"/>
    </location>
</feature>
<feature type="transmembrane region" description="Helical" evidence="7">
    <location>
        <begin position="151"/>
        <end position="174"/>
    </location>
</feature>
<feature type="transmembrane region" description="Helical" evidence="7">
    <location>
        <begin position="333"/>
        <end position="351"/>
    </location>
</feature>
<evidence type="ECO:0000256" key="5">
    <source>
        <dbReference type="ARBA" id="ARBA00023251"/>
    </source>
</evidence>
<feature type="transmembrane region" description="Helical" evidence="7">
    <location>
        <begin position="363"/>
        <end position="379"/>
    </location>
</feature>
<feature type="transmembrane region" description="Helical" evidence="7">
    <location>
        <begin position="241"/>
        <end position="261"/>
    </location>
</feature>
<feature type="transmembrane region" description="Helical" evidence="7">
    <location>
        <begin position="431"/>
        <end position="450"/>
    </location>
</feature>
<proteinExistence type="predicted"/>
<dbReference type="InterPro" id="IPR036259">
    <property type="entry name" value="MFS_trans_sf"/>
</dbReference>
<feature type="transmembrane region" description="Helical" evidence="7">
    <location>
        <begin position="391"/>
        <end position="410"/>
    </location>
</feature>
<accession>A0ABN1UN50</accession>
<feature type="transmembrane region" description="Helical" evidence="7">
    <location>
        <begin position="297"/>
        <end position="321"/>
    </location>
</feature>
<dbReference type="Gene3D" id="1.20.1250.20">
    <property type="entry name" value="MFS general substrate transporter like domains"/>
    <property type="match status" value="1"/>
</dbReference>
<protein>
    <submittedName>
        <fullName evidence="9">MFS transporter</fullName>
    </submittedName>
</protein>
<feature type="transmembrane region" description="Helical" evidence="7">
    <location>
        <begin position="87"/>
        <end position="110"/>
    </location>
</feature>
<reference evidence="9 10" key="1">
    <citation type="journal article" date="2019" name="Int. J. Syst. Evol. Microbiol.">
        <title>The Global Catalogue of Microorganisms (GCM) 10K type strain sequencing project: providing services to taxonomists for standard genome sequencing and annotation.</title>
        <authorList>
            <consortium name="The Broad Institute Genomics Platform"/>
            <consortium name="The Broad Institute Genome Sequencing Center for Infectious Disease"/>
            <person name="Wu L."/>
            <person name="Ma J."/>
        </authorList>
    </citation>
    <scope>NUCLEOTIDE SEQUENCE [LARGE SCALE GENOMIC DNA]</scope>
    <source>
        <strain evidence="9 10">JCM 12696</strain>
    </source>
</reference>
<dbReference type="CDD" id="cd17321">
    <property type="entry name" value="MFS_MMR_MDR_like"/>
    <property type="match status" value="1"/>
</dbReference>
<dbReference type="EMBL" id="BAAAKV010000009">
    <property type="protein sequence ID" value="GAA1159293.1"/>
    <property type="molecule type" value="Genomic_DNA"/>
</dbReference>
<feature type="domain" description="Major facilitator superfamily (MFS) profile" evidence="8">
    <location>
        <begin position="22"/>
        <end position="540"/>
    </location>
</feature>
<feature type="transmembrane region" description="Helical" evidence="7">
    <location>
        <begin position="180"/>
        <end position="197"/>
    </location>
</feature>
<dbReference type="InterPro" id="IPR020846">
    <property type="entry name" value="MFS_dom"/>
</dbReference>
<keyword evidence="10" id="KW-1185">Reference proteome</keyword>
<keyword evidence="3 7" id="KW-1133">Transmembrane helix</keyword>
<name>A0ABN1UN50_9ACTN</name>
<feature type="region of interest" description="Disordered" evidence="6">
    <location>
        <begin position="538"/>
        <end position="578"/>
    </location>
</feature>
<feature type="compositionally biased region" description="Basic and acidic residues" evidence="6">
    <location>
        <begin position="540"/>
        <end position="555"/>
    </location>
</feature>
<organism evidence="9 10">
    <name type="scientific">Streptomyces hebeiensis</name>
    <dbReference type="NCBI Taxonomy" id="229486"/>
    <lineage>
        <taxon>Bacteria</taxon>
        <taxon>Bacillati</taxon>
        <taxon>Actinomycetota</taxon>
        <taxon>Actinomycetes</taxon>
        <taxon>Kitasatosporales</taxon>
        <taxon>Streptomycetaceae</taxon>
        <taxon>Streptomyces</taxon>
    </lineage>
</organism>
<dbReference type="SUPFAM" id="SSF103473">
    <property type="entry name" value="MFS general substrate transporter"/>
    <property type="match status" value="1"/>
</dbReference>
<evidence type="ECO:0000256" key="3">
    <source>
        <dbReference type="ARBA" id="ARBA00022989"/>
    </source>
</evidence>
<keyword evidence="2 7" id="KW-0812">Transmembrane</keyword>
<evidence type="ECO:0000313" key="9">
    <source>
        <dbReference type="EMBL" id="GAA1159293.1"/>
    </source>
</evidence>
<evidence type="ECO:0000256" key="2">
    <source>
        <dbReference type="ARBA" id="ARBA00022692"/>
    </source>
</evidence>
<evidence type="ECO:0000256" key="1">
    <source>
        <dbReference type="ARBA" id="ARBA00004651"/>
    </source>
</evidence>
<keyword evidence="5" id="KW-0046">Antibiotic resistance</keyword>
<comment type="caution">
    <text evidence="9">The sequence shown here is derived from an EMBL/GenBank/DDBJ whole genome shotgun (WGS) entry which is preliminary data.</text>
</comment>
<sequence length="578" mass="60987">MDDKSRIRAGGDGAGRRADALTLTAMVVAASMTFIDQTIVAIAAPTIVHELGLTASGMQWVVNAYLLTLASFFALGGRLAHVFGHRLMVIAGTLVFVVSSILCAVVPAGGDVAQGWLIAFRATQGVGAALLFPAALAVVTETFPAERRGRALALFFGWSAVLTVLGPLLGGWLTAWTWRAIFWINVPVAAVALVLMAKARVPHVARRGPVDVPGAVLVAVGTALTVLGFQQAANWGWSSALTWLCVGLGLLVLALFCRYELYGLSDLGKLRALRGLSERGPGDHPLVPLRLFKDRAFAVDAAVLFFAMPAFVPVFFFGSVYAQVSLASSPQQAGLYLLYFFVGFVITYQWGSRFLDVRGAKPAILLGTALGTLGFALWASKLTDHSMHDQWPYVALAGAGIGFLLVPASTDAANRAAGASYEEVTALTQTVRTFSAALGLAVFGTILTHVTTDRMAGTLGSAGVPSPLAHSVGHDIAERFTGNGGHLVPTGTGPVDRITRDAIGVFRLDFAEANRAVFYGMAISLTVAFVCALFHSGHSRRPDRPDRPGHPDRPGRLRKKPTANDTGTDTAPGGNTTP</sequence>
<comment type="subcellular location">
    <subcellularLocation>
        <location evidence="1">Cell membrane</location>
        <topology evidence="1">Multi-pass membrane protein</topology>
    </subcellularLocation>
</comment>
<keyword evidence="4 7" id="KW-0472">Membrane</keyword>
<dbReference type="RefSeq" id="WP_344271763.1">
    <property type="nucleotide sequence ID" value="NZ_BAAAKV010000009.1"/>
</dbReference>
<dbReference type="InterPro" id="IPR011701">
    <property type="entry name" value="MFS"/>
</dbReference>
<feature type="compositionally biased region" description="Polar residues" evidence="6">
    <location>
        <begin position="563"/>
        <end position="578"/>
    </location>
</feature>
<feature type="transmembrane region" description="Helical" evidence="7">
    <location>
        <begin position="516"/>
        <end position="534"/>
    </location>
</feature>